<feature type="compositionally biased region" description="Basic and acidic residues" evidence="16">
    <location>
        <begin position="501"/>
        <end position="511"/>
    </location>
</feature>
<dbReference type="PANTHER" id="PTHR12896">
    <property type="entry name" value="PAX6 NEIGHBOR PROTEIN PAXNEB"/>
    <property type="match status" value="1"/>
</dbReference>
<evidence type="ECO:0000259" key="17">
    <source>
        <dbReference type="Pfam" id="PF01974"/>
    </source>
</evidence>
<evidence type="ECO:0000256" key="7">
    <source>
        <dbReference type="ARBA" id="ARBA00020265"/>
    </source>
</evidence>
<dbReference type="Gene3D" id="3.40.50.300">
    <property type="entry name" value="P-loop containing nucleotide triphosphate hydrolases"/>
    <property type="match status" value="1"/>
</dbReference>
<comment type="subcellular location">
    <subcellularLocation>
        <location evidence="2">Cytoplasm</location>
    </subcellularLocation>
    <subcellularLocation>
        <location evidence="1">Nucleus</location>
    </subcellularLocation>
</comment>
<evidence type="ECO:0000313" key="20">
    <source>
        <dbReference type="Proteomes" id="UP000504636"/>
    </source>
</evidence>
<organism evidence="19">
    <name type="scientific">Mytilinidion resinicola</name>
    <dbReference type="NCBI Taxonomy" id="574789"/>
    <lineage>
        <taxon>Eukaryota</taxon>
        <taxon>Fungi</taxon>
        <taxon>Dikarya</taxon>
        <taxon>Ascomycota</taxon>
        <taxon>Pezizomycotina</taxon>
        <taxon>Dothideomycetes</taxon>
        <taxon>Pleosporomycetidae</taxon>
        <taxon>Mytilinidiales</taxon>
        <taxon>Mytilinidiaceae</taxon>
        <taxon>Mytilinidion</taxon>
    </lineage>
</organism>
<evidence type="ECO:0000313" key="19">
    <source>
        <dbReference type="EMBL" id="KAF2808217.1"/>
    </source>
</evidence>
<proteinExistence type="inferred from homology"/>
<dbReference type="InterPro" id="IPR059049">
    <property type="entry name" value="TSEN34_N"/>
</dbReference>
<comment type="function">
    <text evidence="13">Constitutes one of the two catalytic subunit of the tRNA-splicing endonuclease complex, a complex responsible for identification and cleavage of the splice sites in pre-tRNA. It cleaves pre-tRNA at the 5'- and 3'-splice sites to release the intron. The products are an intron and two tRNA half-molecules bearing 2',3'-cyclic phosphate and 5'-OH termini. There are no conserved sequences at the splice sites, but the intron is invariably located at the same site in the gene, placing the splice sites an invariant distance from the constant structural features of the tRNA body. It probably carries the active site for 3'-splice site cleavage.</text>
</comment>
<dbReference type="GO" id="GO:0002098">
    <property type="term" value="P:tRNA wobble uridine modification"/>
    <property type="evidence" value="ECO:0007669"/>
    <property type="project" value="InterPro"/>
</dbReference>
<dbReference type="Pfam" id="PF01974">
    <property type="entry name" value="tRNA_int_endo"/>
    <property type="match status" value="1"/>
</dbReference>
<feature type="domain" description="tRNA intron endonuclease catalytic" evidence="17">
    <location>
        <begin position="599"/>
        <end position="673"/>
    </location>
</feature>
<keyword evidence="10" id="KW-0456">Lyase</keyword>
<accession>A0A6A6YJW6</accession>
<feature type="region of interest" description="Disordered" evidence="16">
    <location>
        <begin position="141"/>
        <end position="161"/>
    </location>
</feature>
<dbReference type="GO" id="GO:0033588">
    <property type="term" value="C:elongator holoenzyme complex"/>
    <property type="evidence" value="ECO:0007669"/>
    <property type="project" value="InterPro"/>
</dbReference>
<dbReference type="FunFam" id="3.40.1350.10:FF:000008">
    <property type="entry name" value="tRNA-splicing endonuclease subunit Sen34"/>
    <property type="match status" value="1"/>
</dbReference>
<gene>
    <name evidence="19 21" type="ORF">BDZ99DRAFT_509546</name>
</gene>
<dbReference type="Pfam" id="PF26577">
    <property type="entry name" value="TSEN34_N"/>
    <property type="match status" value="1"/>
</dbReference>
<dbReference type="GO" id="GO:0000213">
    <property type="term" value="F:tRNA-intron lyase activity"/>
    <property type="evidence" value="ECO:0007669"/>
    <property type="project" value="UniProtKB-EC"/>
</dbReference>
<reference evidence="21" key="3">
    <citation type="submission" date="2025-04" db="UniProtKB">
        <authorList>
            <consortium name="RefSeq"/>
        </authorList>
    </citation>
    <scope>IDENTIFICATION</scope>
    <source>
        <strain evidence="21">CBS 304.34</strain>
    </source>
</reference>
<dbReference type="GO" id="GO:0005737">
    <property type="term" value="C:cytoplasm"/>
    <property type="evidence" value="ECO:0007669"/>
    <property type="project" value="UniProtKB-SubCell"/>
</dbReference>
<evidence type="ECO:0000256" key="4">
    <source>
        <dbReference type="ARBA" id="ARBA00007573"/>
    </source>
</evidence>
<dbReference type="Pfam" id="PF05625">
    <property type="entry name" value="PAXNEB"/>
    <property type="match status" value="1"/>
</dbReference>
<dbReference type="CDD" id="cd22363">
    <property type="entry name" value="tRNA-intron_lyase_C"/>
    <property type="match status" value="1"/>
</dbReference>
<evidence type="ECO:0000256" key="15">
    <source>
        <dbReference type="ARBA" id="ARBA00076724"/>
    </source>
</evidence>
<reference evidence="21" key="2">
    <citation type="submission" date="2020-04" db="EMBL/GenBank/DDBJ databases">
        <authorList>
            <consortium name="NCBI Genome Project"/>
        </authorList>
    </citation>
    <scope>NUCLEOTIDE SEQUENCE</scope>
    <source>
        <strain evidence="21">CBS 304.34</strain>
    </source>
</reference>
<dbReference type="GO" id="GO:0003676">
    <property type="term" value="F:nucleic acid binding"/>
    <property type="evidence" value="ECO:0007669"/>
    <property type="project" value="InterPro"/>
</dbReference>
<dbReference type="UniPathway" id="UPA00988"/>
<comment type="catalytic activity">
    <reaction evidence="12">
        <text>pretRNA = a 3'-half-tRNA molecule with a 5'-OH end + a 5'-half-tRNA molecule with a 2',3'-cyclic phosphate end + an intron with a 2',3'-cyclic phosphate and a 5'-hydroxyl terminus.</text>
        <dbReference type="EC" id="4.6.1.16"/>
    </reaction>
</comment>
<evidence type="ECO:0000313" key="21">
    <source>
        <dbReference type="RefSeq" id="XP_033575181.1"/>
    </source>
</evidence>
<dbReference type="GO" id="GO:0006388">
    <property type="term" value="P:tRNA splicing, via endonucleolytic cleavage and ligation"/>
    <property type="evidence" value="ECO:0007669"/>
    <property type="project" value="InterPro"/>
</dbReference>
<dbReference type="EC" id="4.6.1.16" evidence="6"/>
<evidence type="ECO:0000256" key="8">
    <source>
        <dbReference type="ARBA" id="ARBA00022490"/>
    </source>
</evidence>
<dbReference type="InterPro" id="IPR027417">
    <property type="entry name" value="P-loop_NTPase"/>
</dbReference>
<evidence type="ECO:0000256" key="10">
    <source>
        <dbReference type="ARBA" id="ARBA00023239"/>
    </source>
</evidence>
<dbReference type="GeneID" id="54465308"/>
<dbReference type="Gene3D" id="3.40.1350.10">
    <property type="match status" value="1"/>
</dbReference>
<evidence type="ECO:0000256" key="6">
    <source>
        <dbReference type="ARBA" id="ARBA00012573"/>
    </source>
</evidence>
<evidence type="ECO:0000256" key="16">
    <source>
        <dbReference type="SAM" id="MobiDB-lite"/>
    </source>
</evidence>
<keyword evidence="8" id="KW-0963">Cytoplasm</keyword>
<dbReference type="OrthoDB" id="289162at2759"/>
<dbReference type="PANTHER" id="PTHR12896:SF1">
    <property type="entry name" value="ELONGATOR COMPLEX PROTEIN 4"/>
    <property type="match status" value="1"/>
</dbReference>
<feature type="region of interest" description="Disordered" evidence="16">
    <location>
        <begin position="497"/>
        <end position="559"/>
    </location>
</feature>
<evidence type="ECO:0000256" key="12">
    <source>
        <dbReference type="ARBA" id="ARBA00034031"/>
    </source>
</evidence>
<reference evidence="19 21" key="1">
    <citation type="journal article" date="2020" name="Stud. Mycol.">
        <title>101 Dothideomycetes genomes: a test case for predicting lifestyles and emergence of pathogens.</title>
        <authorList>
            <person name="Haridas S."/>
            <person name="Albert R."/>
            <person name="Binder M."/>
            <person name="Bloem J."/>
            <person name="Labutti K."/>
            <person name="Salamov A."/>
            <person name="Andreopoulos B."/>
            <person name="Baker S."/>
            <person name="Barry K."/>
            <person name="Bills G."/>
            <person name="Bluhm B."/>
            <person name="Cannon C."/>
            <person name="Castanera R."/>
            <person name="Culley D."/>
            <person name="Daum C."/>
            <person name="Ezra D."/>
            <person name="Gonzalez J."/>
            <person name="Henrissat B."/>
            <person name="Kuo A."/>
            <person name="Liang C."/>
            <person name="Lipzen A."/>
            <person name="Lutzoni F."/>
            <person name="Magnuson J."/>
            <person name="Mondo S."/>
            <person name="Nolan M."/>
            <person name="Ohm R."/>
            <person name="Pangilinan J."/>
            <person name="Park H.-J."/>
            <person name="Ramirez L."/>
            <person name="Alfaro M."/>
            <person name="Sun H."/>
            <person name="Tritt A."/>
            <person name="Yoshinaga Y."/>
            <person name="Zwiers L.-H."/>
            <person name="Turgeon B."/>
            <person name="Goodwin S."/>
            <person name="Spatafora J."/>
            <person name="Crous P."/>
            <person name="Grigoriev I."/>
        </authorList>
    </citation>
    <scope>NUCLEOTIDE SEQUENCE</scope>
    <source>
        <strain evidence="19 21">CBS 304.34</strain>
    </source>
</reference>
<feature type="domain" description="TSEN34 N-terminal" evidence="18">
    <location>
        <begin position="397"/>
        <end position="465"/>
    </location>
</feature>
<evidence type="ECO:0000256" key="5">
    <source>
        <dbReference type="ARBA" id="ARBA00008078"/>
    </source>
</evidence>
<dbReference type="InterPro" id="IPR036167">
    <property type="entry name" value="tRNA_intron_Endo_cat-like_sf"/>
</dbReference>
<dbReference type="InterPro" id="IPR006677">
    <property type="entry name" value="tRNA_intron_Endonuc_cat-like"/>
</dbReference>
<evidence type="ECO:0000256" key="2">
    <source>
        <dbReference type="ARBA" id="ARBA00004496"/>
    </source>
</evidence>
<evidence type="ECO:0000259" key="18">
    <source>
        <dbReference type="Pfam" id="PF26577"/>
    </source>
</evidence>
<evidence type="ECO:0000256" key="11">
    <source>
        <dbReference type="ARBA" id="ARBA00023242"/>
    </source>
</evidence>
<dbReference type="Proteomes" id="UP000504636">
    <property type="component" value="Unplaced"/>
</dbReference>
<feature type="region of interest" description="Disordered" evidence="16">
    <location>
        <begin position="1"/>
        <end position="46"/>
    </location>
</feature>
<comment type="pathway">
    <text evidence="3">tRNA modification; 5-methoxycarbonylmethyl-2-thiouridine-tRNA biosynthesis.</text>
</comment>
<dbReference type="AlphaFoldDB" id="A0A6A6YJW6"/>
<dbReference type="EMBL" id="MU003703">
    <property type="protein sequence ID" value="KAF2808217.1"/>
    <property type="molecule type" value="Genomic_DNA"/>
</dbReference>
<protein>
    <recommendedName>
        <fullName evidence="7">Elongator complex protein 4</fullName>
        <ecNumber evidence="6">4.6.1.16</ecNumber>
    </recommendedName>
    <alternativeName>
        <fullName evidence="14 15">tRNA-intron endonuclease SEN34</fullName>
    </alternativeName>
</protein>
<evidence type="ECO:0000256" key="9">
    <source>
        <dbReference type="ARBA" id="ARBA00022694"/>
    </source>
</evidence>
<name>A0A6A6YJW6_9PEZI</name>
<evidence type="ECO:0000256" key="13">
    <source>
        <dbReference type="ARBA" id="ARBA00059865"/>
    </source>
</evidence>
<keyword evidence="9" id="KW-0819">tRNA processing</keyword>
<evidence type="ECO:0000256" key="3">
    <source>
        <dbReference type="ARBA" id="ARBA00005043"/>
    </source>
</evidence>
<dbReference type="InterPro" id="IPR008728">
    <property type="entry name" value="Elongator_complex_protein_4"/>
</dbReference>
<feature type="compositionally biased region" description="Basic and acidic residues" evidence="16">
    <location>
        <begin position="519"/>
        <end position="530"/>
    </location>
</feature>
<sequence length="702" mass="75735">MAFRKRNVGLSRPELTSQSSAAPDPIPGLRPSPIDGRPTTSTGTPSLDGILAGHAGLALGSSLLLEESGTTDYAGMLLRLYAAEGVVQGHKVHVVGVGEHWGRELPGVVIGRESTDKEKRPGEDRMKIAWRYERLGEFGAGREGSRANRTPPASEAAANTLSSMEPPTFCHTFDLAKRLTFPVGSSINFIPIPATTPSPFVSILQSISDQLSSGPGTTIHRLVVPSLLSPALYPQTASQPSHVLQFLHGLRGLLRTYSTRLTAVLTLPLELYPRMSGLVRWMELLSDGVLELTPFPHLADTLSASGAATAQEERPQGMLKIHRLPVFHEKGGGGGGGGGLGDDLAFTASRRKFVIAKFSLPPVEGDQEGQAGALGAEVNQPQTSNTMADISVPEPFPISQIANRFLIFDVDAVTYARREYNITGVFVGTIAHMSQQNVFLGIPLELMPEEARLLVEQGHAYIVHDVDVHKNGFLEMSREDRLAFLQAMDKQGMDAALNNQKKAEERSEKALQRKGLARKVQENAARRASEALESSKSATPTEPDADTALFDSPPRPASPALSLASNALDPFFVTPTTSYPPLPTPPMSPTTPLPHVPRTYPLFAYLHSKGYFMTPGLRFGCNYTVYPGDPLRFHSHFLATGLDWDEEFDLLDIVGGGRLGTGVKKAYLIGGADSSTKALNDRGSGRRAEDGIRTFSIEWAGL</sequence>
<keyword evidence="11" id="KW-0539">Nucleus</keyword>
<dbReference type="SUPFAM" id="SSF53032">
    <property type="entry name" value="tRNA-intron endonuclease catalytic domain-like"/>
    <property type="match status" value="1"/>
</dbReference>
<evidence type="ECO:0000256" key="1">
    <source>
        <dbReference type="ARBA" id="ARBA00004123"/>
    </source>
</evidence>
<dbReference type="GO" id="GO:0008023">
    <property type="term" value="C:transcription elongation factor complex"/>
    <property type="evidence" value="ECO:0007669"/>
    <property type="project" value="TreeGrafter"/>
</dbReference>
<dbReference type="InterPro" id="IPR011856">
    <property type="entry name" value="tRNA_endonuc-like_dom_sf"/>
</dbReference>
<comment type="similarity">
    <text evidence="4">Belongs to the ELP4 family.</text>
</comment>
<keyword evidence="20" id="KW-1185">Reference proteome</keyword>
<evidence type="ECO:0000256" key="14">
    <source>
        <dbReference type="ARBA" id="ARBA00075884"/>
    </source>
</evidence>
<dbReference type="RefSeq" id="XP_033575181.1">
    <property type="nucleotide sequence ID" value="XM_033724415.1"/>
</dbReference>
<dbReference type="CDD" id="cd19494">
    <property type="entry name" value="Elp4"/>
    <property type="match status" value="1"/>
</dbReference>
<comment type="similarity">
    <text evidence="5">Belongs to the tRNA-intron endonuclease family.</text>
</comment>